<dbReference type="SUPFAM" id="SSF53335">
    <property type="entry name" value="S-adenosyl-L-methionine-dependent methyltransferases"/>
    <property type="match status" value="1"/>
</dbReference>
<feature type="region of interest" description="Disordered" evidence="1">
    <location>
        <begin position="234"/>
        <end position="293"/>
    </location>
</feature>
<dbReference type="Pfam" id="PF13489">
    <property type="entry name" value="Methyltransf_23"/>
    <property type="match status" value="1"/>
</dbReference>
<dbReference type="HOGENOM" id="CLU_037990_1_0_1"/>
<evidence type="ECO:0000256" key="1">
    <source>
        <dbReference type="SAM" id="MobiDB-lite"/>
    </source>
</evidence>
<dbReference type="OMA" id="HGPHGFK"/>
<feature type="compositionally biased region" description="Basic residues" evidence="1">
    <location>
        <begin position="252"/>
        <end position="267"/>
    </location>
</feature>
<reference evidence="2 3" key="1">
    <citation type="journal article" date="2013" name="PLoS Genet.">
        <title>Genomic mechanisms accounting for the adaptation to parasitism in nematode-trapping fungi.</title>
        <authorList>
            <person name="Meerupati T."/>
            <person name="Andersson K.M."/>
            <person name="Friman E."/>
            <person name="Kumar D."/>
            <person name="Tunlid A."/>
            <person name="Ahren D."/>
        </authorList>
    </citation>
    <scope>NUCLEOTIDE SEQUENCE [LARGE SCALE GENOMIC DNA]</scope>
    <source>
        <strain evidence="2 3">CBS 200.50</strain>
    </source>
</reference>
<proteinExistence type="predicted"/>
<organism evidence="2 3">
    <name type="scientific">Dactylellina haptotyla (strain CBS 200.50)</name>
    <name type="common">Nematode-trapping fungus</name>
    <name type="synonym">Monacrosporium haptotylum</name>
    <dbReference type="NCBI Taxonomy" id="1284197"/>
    <lineage>
        <taxon>Eukaryota</taxon>
        <taxon>Fungi</taxon>
        <taxon>Dikarya</taxon>
        <taxon>Ascomycota</taxon>
        <taxon>Pezizomycotina</taxon>
        <taxon>Orbiliomycetes</taxon>
        <taxon>Orbiliales</taxon>
        <taxon>Orbiliaceae</taxon>
        <taxon>Dactylellina</taxon>
    </lineage>
</organism>
<evidence type="ECO:0000313" key="2">
    <source>
        <dbReference type="EMBL" id="EPS41277.1"/>
    </source>
</evidence>
<keyword evidence="3" id="KW-1185">Reference proteome</keyword>
<dbReference type="eggNOG" id="KOG1270">
    <property type="taxonomic scope" value="Eukaryota"/>
</dbReference>
<reference evidence="3" key="2">
    <citation type="submission" date="2013-04" db="EMBL/GenBank/DDBJ databases">
        <title>Genomic mechanisms accounting for the adaptation to parasitism in nematode-trapping fungi.</title>
        <authorList>
            <person name="Ahren D.G."/>
        </authorList>
    </citation>
    <scope>NUCLEOTIDE SEQUENCE [LARGE SCALE GENOMIC DNA]</scope>
    <source>
        <strain evidence="3">CBS 200.50</strain>
    </source>
</reference>
<dbReference type="InterPro" id="IPR029063">
    <property type="entry name" value="SAM-dependent_MTases_sf"/>
</dbReference>
<dbReference type="AlphaFoldDB" id="S8C0V2"/>
<sequence length="333" mass="36541">MAASLSSQGNEEFWGTATSSYDSLDWQKKLTGQVQAFIRQQAEALNLSSPPTTDVKVLDYACGPGVVSLAILPYVTQIRGLDVNPAQVAEFNRRATGSNFPPSLINADTVDLFLPDPSAIDAKFSTEEYNNFDYAFCSAALHHVDDPALGVARLAERVKPSTGRVVIIEFLERDIAGLVQNAEASGSSGSGGNFLPRGTEEERLQRNAEYRLHSHDNRHLQDFAKDFIDKGAHHGIYNEQGGDSGEQTGSGGHHHGHHGHHHHHHGKEAKESKEGGSEKRKHGHGPHGFKTTRMEEWFKDAGLVDVQSVIMEEKITIMGFGDFEAFMTFGRRA</sequence>
<dbReference type="Proteomes" id="UP000015100">
    <property type="component" value="Unassembled WGS sequence"/>
</dbReference>
<dbReference type="EMBL" id="AQGS01000254">
    <property type="protein sequence ID" value="EPS41277.1"/>
    <property type="molecule type" value="Genomic_DNA"/>
</dbReference>
<feature type="compositionally biased region" description="Basic and acidic residues" evidence="1">
    <location>
        <begin position="268"/>
        <end position="278"/>
    </location>
</feature>
<protein>
    <recommendedName>
        <fullName evidence="4">Methyltransferase domain-containing protein</fullName>
    </recommendedName>
</protein>
<dbReference type="PANTHER" id="PTHR43591:SF108">
    <property type="entry name" value="S-ADENOSYL-L-METHIONINE-DEPENDENT METHYLTRANSFERASE"/>
    <property type="match status" value="1"/>
</dbReference>
<comment type="caution">
    <text evidence="2">The sequence shown here is derived from an EMBL/GenBank/DDBJ whole genome shotgun (WGS) entry which is preliminary data.</text>
</comment>
<name>S8C0V2_DACHA</name>
<feature type="compositionally biased region" description="Gly residues" evidence="1">
    <location>
        <begin position="242"/>
        <end position="251"/>
    </location>
</feature>
<dbReference type="CDD" id="cd02440">
    <property type="entry name" value="AdoMet_MTases"/>
    <property type="match status" value="1"/>
</dbReference>
<dbReference type="STRING" id="1284197.S8C0V2"/>
<accession>S8C0V2</accession>
<dbReference type="PANTHER" id="PTHR43591">
    <property type="entry name" value="METHYLTRANSFERASE"/>
    <property type="match status" value="1"/>
</dbReference>
<dbReference type="Gene3D" id="3.40.50.150">
    <property type="entry name" value="Vaccinia Virus protein VP39"/>
    <property type="match status" value="1"/>
</dbReference>
<dbReference type="OrthoDB" id="3647at2759"/>
<gene>
    <name evidence="2" type="ORF">H072_4783</name>
</gene>
<evidence type="ECO:0000313" key="3">
    <source>
        <dbReference type="Proteomes" id="UP000015100"/>
    </source>
</evidence>
<evidence type="ECO:0008006" key="4">
    <source>
        <dbReference type="Google" id="ProtNLM"/>
    </source>
</evidence>